<name>A0A540KCV0_MALBA</name>
<dbReference type="EMBL" id="VIEB01001455">
    <property type="protein sequence ID" value="TQD72055.1"/>
    <property type="molecule type" value="Genomic_DNA"/>
</dbReference>
<dbReference type="AlphaFoldDB" id="A0A540KCV0"/>
<evidence type="ECO:0000313" key="3">
    <source>
        <dbReference type="Proteomes" id="UP000315295"/>
    </source>
</evidence>
<keyword evidence="3" id="KW-1185">Reference proteome</keyword>
<keyword evidence="1" id="KW-0175">Coiled coil</keyword>
<organism evidence="2 3">
    <name type="scientific">Malus baccata</name>
    <name type="common">Siberian crab apple</name>
    <name type="synonym">Pyrus baccata</name>
    <dbReference type="NCBI Taxonomy" id="106549"/>
    <lineage>
        <taxon>Eukaryota</taxon>
        <taxon>Viridiplantae</taxon>
        <taxon>Streptophyta</taxon>
        <taxon>Embryophyta</taxon>
        <taxon>Tracheophyta</taxon>
        <taxon>Spermatophyta</taxon>
        <taxon>Magnoliopsida</taxon>
        <taxon>eudicotyledons</taxon>
        <taxon>Gunneridae</taxon>
        <taxon>Pentapetalae</taxon>
        <taxon>rosids</taxon>
        <taxon>fabids</taxon>
        <taxon>Rosales</taxon>
        <taxon>Rosaceae</taxon>
        <taxon>Amygdaloideae</taxon>
        <taxon>Maleae</taxon>
        <taxon>Malus</taxon>
    </lineage>
</organism>
<evidence type="ECO:0000313" key="2">
    <source>
        <dbReference type="EMBL" id="TQD72055.1"/>
    </source>
</evidence>
<feature type="coiled-coil region" evidence="1">
    <location>
        <begin position="50"/>
        <end position="77"/>
    </location>
</feature>
<comment type="caution">
    <text evidence="2">The sequence shown here is derived from an EMBL/GenBank/DDBJ whole genome shotgun (WGS) entry which is preliminary data.</text>
</comment>
<evidence type="ECO:0000256" key="1">
    <source>
        <dbReference type="SAM" id="Coils"/>
    </source>
</evidence>
<reference evidence="2 3" key="1">
    <citation type="journal article" date="2019" name="G3 (Bethesda)">
        <title>Sequencing of a Wild Apple (Malus baccata) Genome Unravels the Differences Between Cultivated and Wild Apple Species Regarding Disease Resistance and Cold Tolerance.</title>
        <authorList>
            <person name="Chen X."/>
        </authorList>
    </citation>
    <scope>NUCLEOTIDE SEQUENCE [LARGE SCALE GENOMIC DNA]</scope>
    <source>
        <strain evidence="3">cv. Shandingzi</strain>
        <tissue evidence="2">Leaves</tissue>
    </source>
</reference>
<dbReference type="Proteomes" id="UP000315295">
    <property type="component" value="Unassembled WGS sequence"/>
</dbReference>
<protein>
    <submittedName>
        <fullName evidence="2">Uncharacterized protein</fullName>
    </submittedName>
</protein>
<proteinExistence type="predicted"/>
<accession>A0A540KCV0</accession>
<gene>
    <name evidence="2" type="ORF">C1H46_042413</name>
</gene>
<sequence length="137" mass="15401">MDAVNNEGDLKALMELHYGVLVGCHLRLEVCGVNVFSDPHEGKEANLFTEAEERNYLKQLEAELVNLQGEFERAIKMLEDGKAHFDRLEAREKAEATTNKMQVELDLVRAAMVSHGEAVGARIMKLEEKLGVKTTKF</sequence>